<sequence length="101" mass="10663">MDQTSTGIPTLAPARGGEAFRAFFVAPNGRVLGMEPLEASSEADARLLAEALVADAVVELWAGLRLVARFETGRCQPRAGHGPSEPSREPDGSSGWRMGRA</sequence>
<comment type="caution">
    <text evidence="2">The sequence shown here is derived from an EMBL/GenBank/DDBJ whole genome shotgun (WGS) entry which is preliminary data.</text>
</comment>
<keyword evidence="3" id="KW-1185">Reference proteome</keyword>
<organism evidence="2 3">
    <name type="scientific">Methylobacterium oryzae</name>
    <dbReference type="NCBI Taxonomy" id="334852"/>
    <lineage>
        <taxon>Bacteria</taxon>
        <taxon>Pseudomonadati</taxon>
        <taxon>Pseudomonadota</taxon>
        <taxon>Alphaproteobacteria</taxon>
        <taxon>Hyphomicrobiales</taxon>
        <taxon>Methylobacteriaceae</taxon>
        <taxon>Methylobacterium</taxon>
    </lineage>
</organism>
<reference evidence="2 3" key="1">
    <citation type="journal article" date="2012" name="Genet. Mol. Biol.">
        <title>Analysis of 16S rRNA and mxaF genes revealing insights into Methylobacterium niche-specific plant association.</title>
        <authorList>
            <person name="Dourado M.N."/>
            <person name="Andreote F.D."/>
            <person name="Dini-Andreote F."/>
            <person name="Conti R."/>
            <person name="Araujo J.M."/>
            <person name="Araujo W.L."/>
        </authorList>
    </citation>
    <scope>NUCLEOTIDE SEQUENCE [LARGE SCALE GENOMIC DNA]</scope>
    <source>
        <strain evidence="2 3">TC3-10</strain>
    </source>
</reference>
<dbReference type="Proteomes" id="UP001355206">
    <property type="component" value="Unassembled WGS sequence"/>
</dbReference>
<evidence type="ECO:0000313" key="3">
    <source>
        <dbReference type="Proteomes" id="UP001355206"/>
    </source>
</evidence>
<proteinExistence type="predicted"/>
<name>A0ABU7TPE8_9HYPH</name>
<evidence type="ECO:0000313" key="2">
    <source>
        <dbReference type="EMBL" id="MEE7491557.1"/>
    </source>
</evidence>
<accession>A0ABU7TPE8</accession>
<evidence type="ECO:0000256" key="1">
    <source>
        <dbReference type="SAM" id="MobiDB-lite"/>
    </source>
</evidence>
<dbReference type="EMBL" id="MLCA01000007">
    <property type="protein sequence ID" value="MEE7491557.1"/>
    <property type="molecule type" value="Genomic_DNA"/>
</dbReference>
<feature type="region of interest" description="Disordered" evidence="1">
    <location>
        <begin position="74"/>
        <end position="101"/>
    </location>
</feature>
<gene>
    <name evidence="2" type="ORF">MOTC310_14225</name>
</gene>
<protein>
    <submittedName>
        <fullName evidence="2">Uncharacterized protein</fullName>
    </submittedName>
</protein>